<sequence length="83" mass="9265">MARWNKKGFLGDLYLAFVMLIEEQLLYSRDLTLSDSIWTACVASPIDSFASEFDDGTVMAPTSIIDMGLVKILAMALRNRGMQ</sequence>
<protein>
    <submittedName>
        <fullName evidence="1">Uncharacterized protein</fullName>
    </submittedName>
</protein>
<dbReference type="AlphaFoldDB" id="A0A4S8JC44"/>
<dbReference type="EMBL" id="PYDT01000005">
    <property type="protein sequence ID" value="THU59347.1"/>
    <property type="molecule type" value="Genomic_DNA"/>
</dbReference>
<dbReference type="Proteomes" id="UP000317650">
    <property type="component" value="Chromosome 7"/>
</dbReference>
<gene>
    <name evidence="1" type="ORF">C4D60_Mb07t01200</name>
</gene>
<evidence type="ECO:0000313" key="2">
    <source>
        <dbReference type="Proteomes" id="UP000317650"/>
    </source>
</evidence>
<name>A0A4S8JC44_MUSBA</name>
<reference evidence="1 2" key="1">
    <citation type="journal article" date="2019" name="Nat. Plants">
        <title>Genome sequencing of Musa balbisiana reveals subgenome evolution and function divergence in polyploid bananas.</title>
        <authorList>
            <person name="Yao X."/>
        </authorList>
    </citation>
    <scope>NUCLEOTIDE SEQUENCE [LARGE SCALE GENOMIC DNA]</scope>
    <source>
        <strain evidence="2">cv. DH-PKW</strain>
        <tissue evidence="1">Leaves</tissue>
    </source>
</reference>
<keyword evidence="2" id="KW-1185">Reference proteome</keyword>
<organism evidence="1 2">
    <name type="scientific">Musa balbisiana</name>
    <name type="common">Banana</name>
    <dbReference type="NCBI Taxonomy" id="52838"/>
    <lineage>
        <taxon>Eukaryota</taxon>
        <taxon>Viridiplantae</taxon>
        <taxon>Streptophyta</taxon>
        <taxon>Embryophyta</taxon>
        <taxon>Tracheophyta</taxon>
        <taxon>Spermatophyta</taxon>
        <taxon>Magnoliopsida</taxon>
        <taxon>Liliopsida</taxon>
        <taxon>Zingiberales</taxon>
        <taxon>Musaceae</taxon>
        <taxon>Musa</taxon>
    </lineage>
</organism>
<evidence type="ECO:0000313" key="1">
    <source>
        <dbReference type="EMBL" id="THU59347.1"/>
    </source>
</evidence>
<accession>A0A4S8JC44</accession>
<comment type="caution">
    <text evidence="1">The sequence shown here is derived from an EMBL/GenBank/DDBJ whole genome shotgun (WGS) entry which is preliminary data.</text>
</comment>
<proteinExistence type="predicted"/>